<feature type="signal peptide" evidence="1">
    <location>
        <begin position="1"/>
        <end position="18"/>
    </location>
</feature>
<dbReference type="InterPro" id="IPR021345">
    <property type="entry name" value="DUF2961"/>
</dbReference>
<evidence type="ECO:0000313" key="2">
    <source>
        <dbReference type="EMBL" id="MEA5141038.1"/>
    </source>
</evidence>
<gene>
    <name evidence="2" type="ORF">VB248_17940</name>
</gene>
<sequence>MRNIAILITLCLSFSAWSQVLYQMPQGIKKSSISTFENLNGLKNNGGKTNQTAKGNAFEELKAGQSKVLLNLSGAGIIQRMWFTIQDRSPAMLRSIRLRMYWDNATKAAVDVPFGDFFGFGLSKPVKFETALFSNPEGRSFNCYIPMPFKTGAKIVITNESNKGIGLLFFDIDFVQLEKPAPNAMYFHAYWTRQKTSELGTDFIFLPKIEGKGRYLGVNMGVNADKRYADTWWGEGEVKLYMDNDDKFPTYNGTGTEDYIGTAWGLGVFTNLYQGSTIANDSTKQYAFYRFHIPDQVFFQKNFKATIQQIGGGERDLVRKLLQEKVPLKPVTVQWDGGFRRLLDNPLDINDASFPKGWVNFYRIDDYSATTYFYLDKSTSTLASLPDVKARIE</sequence>
<accession>A0ABU5QE92</accession>
<protein>
    <submittedName>
        <fullName evidence="2">Glycoside hydrolase family 172 protein</fullName>
    </submittedName>
</protein>
<keyword evidence="2" id="KW-0378">Hydrolase</keyword>
<feature type="chain" id="PRO_5047259445" evidence="1">
    <location>
        <begin position="19"/>
        <end position="393"/>
    </location>
</feature>
<dbReference type="EMBL" id="JAYFUM010000023">
    <property type="protein sequence ID" value="MEA5141038.1"/>
    <property type="molecule type" value="Genomic_DNA"/>
</dbReference>
<dbReference type="GO" id="GO:0016787">
    <property type="term" value="F:hydrolase activity"/>
    <property type="evidence" value="ECO:0007669"/>
    <property type="project" value="UniProtKB-KW"/>
</dbReference>
<dbReference type="Proteomes" id="UP001302949">
    <property type="component" value="Unassembled WGS sequence"/>
</dbReference>
<dbReference type="RefSeq" id="WP_323298194.1">
    <property type="nucleotide sequence ID" value="NZ_JAYFUM010000023.1"/>
</dbReference>
<evidence type="ECO:0000256" key="1">
    <source>
        <dbReference type="SAM" id="SignalP"/>
    </source>
</evidence>
<dbReference type="Gene3D" id="2.60.120.1390">
    <property type="match status" value="1"/>
</dbReference>
<evidence type="ECO:0000313" key="3">
    <source>
        <dbReference type="Proteomes" id="UP001302949"/>
    </source>
</evidence>
<keyword evidence="1" id="KW-0732">Signal</keyword>
<comment type="caution">
    <text evidence="2">The sequence shown here is derived from an EMBL/GenBank/DDBJ whole genome shotgun (WGS) entry which is preliminary data.</text>
</comment>
<keyword evidence="3" id="KW-1185">Reference proteome</keyword>
<reference evidence="2 3" key="1">
    <citation type="submission" date="2023-12" db="EMBL/GenBank/DDBJ databases">
        <title>Novel species of the genus Arcicella isolated from rivers.</title>
        <authorList>
            <person name="Lu H."/>
        </authorList>
    </citation>
    <scope>NUCLEOTIDE SEQUENCE [LARGE SCALE GENOMIC DNA]</scope>
    <source>
        <strain evidence="2 3">KCTC 23307</strain>
    </source>
</reference>
<dbReference type="Pfam" id="PF11175">
    <property type="entry name" value="DUF2961"/>
    <property type="match status" value="1"/>
</dbReference>
<organism evidence="2 3">
    <name type="scientific">Arcicella rigui</name>
    <dbReference type="NCBI Taxonomy" id="797020"/>
    <lineage>
        <taxon>Bacteria</taxon>
        <taxon>Pseudomonadati</taxon>
        <taxon>Bacteroidota</taxon>
        <taxon>Cytophagia</taxon>
        <taxon>Cytophagales</taxon>
        <taxon>Flectobacillaceae</taxon>
        <taxon>Arcicella</taxon>
    </lineage>
</organism>
<name>A0ABU5QE92_9BACT</name>
<proteinExistence type="predicted"/>